<protein>
    <submittedName>
        <fullName evidence="1">Uncharacterized protein</fullName>
    </submittedName>
</protein>
<evidence type="ECO:0000313" key="1">
    <source>
        <dbReference type="EMBL" id="KAK6912615.1"/>
    </source>
</evidence>
<dbReference type="PANTHER" id="PTHR31170">
    <property type="entry name" value="BNAC04G53230D PROTEIN"/>
    <property type="match status" value="1"/>
</dbReference>
<comment type="caution">
    <text evidence="1">The sequence shown here is derived from an EMBL/GenBank/DDBJ whole genome shotgun (WGS) entry which is preliminary data.</text>
</comment>
<gene>
    <name evidence="1" type="ORF">RJ641_022216</name>
</gene>
<organism evidence="1 2">
    <name type="scientific">Dillenia turbinata</name>
    <dbReference type="NCBI Taxonomy" id="194707"/>
    <lineage>
        <taxon>Eukaryota</taxon>
        <taxon>Viridiplantae</taxon>
        <taxon>Streptophyta</taxon>
        <taxon>Embryophyta</taxon>
        <taxon>Tracheophyta</taxon>
        <taxon>Spermatophyta</taxon>
        <taxon>Magnoliopsida</taxon>
        <taxon>eudicotyledons</taxon>
        <taxon>Gunneridae</taxon>
        <taxon>Pentapetalae</taxon>
        <taxon>Dilleniales</taxon>
        <taxon>Dilleniaceae</taxon>
        <taxon>Dillenia</taxon>
    </lineage>
</organism>
<accession>A0AAN8YU33</accession>
<dbReference type="Proteomes" id="UP001370490">
    <property type="component" value="Unassembled WGS sequence"/>
</dbReference>
<reference evidence="1 2" key="1">
    <citation type="submission" date="2023-12" db="EMBL/GenBank/DDBJ databases">
        <title>A high-quality genome assembly for Dillenia turbinata (Dilleniales).</title>
        <authorList>
            <person name="Chanderbali A."/>
        </authorList>
    </citation>
    <scope>NUCLEOTIDE SEQUENCE [LARGE SCALE GENOMIC DNA]</scope>
    <source>
        <strain evidence="1">LSX21</strain>
        <tissue evidence="1">Leaf</tissue>
    </source>
</reference>
<dbReference type="InterPro" id="IPR004158">
    <property type="entry name" value="DUF247_pln"/>
</dbReference>
<keyword evidence="2" id="KW-1185">Reference proteome</keyword>
<dbReference type="AlphaFoldDB" id="A0AAN8YU33"/>
<evidence type="ECO:0000313" key="2">
    <source>
        <dbReference type="Proteomes" id="UP001370490"/>
    </source>
</evidence>
<dbReference type="EMBL" id="JBAMMX010000027">
    <property type="protein sequence ID" value="KAK6912615.1"/>
    <property type="molecule type" value="Genomic_DNA"/>
</dbReference>
<proteinExistence type="predicted"/>
<dbReference type="Pfam" id="PF03140">
    <property type="entry name" value="DUF247"/>
    <property type="match status" value="1"/>
</dbReference>
<name>A0AAN8YU33_9MAGN</name>
<dbReference type="PANTHER" id="PTHR31170:SF25">
    <property type="entry name" value="BNAA09G04570D PROTEIN"/>
    <property type="match status" value="1"/>
</dbReference>
<sequence length="161" mass="19364">MEEQKLHYLENVFPVKYLVLAVKNWEAQIRTCYVDTIELNSNDFVQMVFSGCCFIIEIFLRNWFDHWDEGSDAIHVMSTENQRLFFVLRRLYDLAFWHNASFRDLPFHASAYYMGSHILDYIFLRNYFINIMQDVKAGETLYDQLLTDLIQNEILKHRTNT</sequence>